<evidence type="ECO:0000313" key="2">
    <source>
        <dbReference type="RefSeq" id="XP_022641669.1"/>
    </source>
</evidence>
<gene>
    <name evidence="2" type="primary">LOC106774162</name>
</gene>
<dbReference type="RefSeq" id="XP_022641669.1">
    <property type="nucleotide sequence ID" value="XM_022785948.1"/>
</dbReference>
<dbReference type="Proteomes" id="UP000087766">
    <property type="component" value="Chromosome 9"/>
</dbReference>
<reference evidence="1" key="1">
    <citation type="journal article" date="2014" name="Nat. Commun.">
        <title>Genome sequence of mungbean and insights into evolution within Vigna species.</title>
        <authorList>
            <person name="Kang Y.J."/>
            <person name="Kim S.K."/>
            <person name="Kim M.Y."/>
            <person name="Lestari P."/>
            <person name="Kim K.H."/>
            <person name="Ha B.K."/>
            <person name="Jun T.H."/>
            <person name="Hwang W.J."/>
            <person name="Lee T."/>
            <person name="Lee J."/>
            <person name="Shim S."/>
            <person name="Yoon M.Y."/>
            <person name="Jang Y.E."/>
            <person name="Han K.S."/>
            <person name="Taeprayoon P."/>
            <person name="Yoon N."/>
            <person name="Somta P."/>
            <person name="Tanya P."/>
            <person name="Kim K.S."/>
            <person name="Gwag J.G."/>
            <person name="Moon J.K."/>
            <person name="Lee Y.H."/>
            <person name="Park B.S."/>
            <person name="Bombarely A."/>
            <person name="Doyle J.J."/>
            <person name="Jackson S.A."/>
            <person name="Schafleitner R."/>
            <person name="Srinives P."/>
            <person name="Varshney R.K."/>
            <person name="Lee S.H."/>
        </authorList>
    </citation>
    <scope>NUCLEOTIDE SEQUENCE [LARGE SCALE GENOMIC DNA]</scope>
    <source>
        <strain evidence="1">cv. VC1973A</strain>
    </source>
</reference>
<dbReference type="AlphaFoldDB" id="A0A3Q0FG94"/>
<name>A0A3Q0FG94_VIGRR</name>
<dbReference type="KEGG" id="vra:106774162"/>
<dbReference type="GO" id="GO:0006952">
    <property type="term" value="P:defense response"/>
    <property type="evidence" value="ECO:0007669"/>
    <property type="project" value="InterPro"/>
</dbReference>
<dbReference type="STRING" id="3916.A0A3Q0FG94"/>
<dbReference type="InterPro" id="IPR032675">
    <property type="entry name" value="LRR_dom_sf"/>
</dbReference>
<organism evidence="1 2">
    <name type="scientific">Vigna radiata var. radiata</name>
    <name type="common">Mung bean</name>
    <name type="synonym">Phaseolus aureus</name>
    <dbReference type="NCBI Taxonomy" id="3916"/>
    <lineage>
        <taxon>Eukaryota</taxon>
        <taxon>Viridiplantae</taxon>
        <taxon>Streptophyta</taxon>
        <taxon>Embryophyta</taxon>
        <taxon>Tracheophyta</taxon>
        <taxon>Spermatophyta</taxon>
        <taxon>Magnoliopsida</taxon>
        <taxon>eudicotyledons</taxon>
        <taxon>Gunneridae</taxon>
        <taxon>Pentapetalae</taxon>
        <taxon>rosids</taxon>
        <taxon>fabids</taxon>
        <taxon>Fabales</taxon>
        <taxon>Fabaceae</taxon>
        <taxon>Papilionoideae</taxon>
        <taxon>50 kb inversion clade</taxon>
        <taxon>NPAAA clade</taxon>
        <taxon>indigoferoid/millettioid clade</taxon>
        <taxon>Phaseoleae</taxon>
        <taxon>Vigna</taxon>
    </lineage>
</organism>
<evidence type="ECO:0000313" key="1">
    <source>
        <dbReference type="Proteomes" id="UP000087766"/>
    </source>
</evidence>
<dbReference type="PANTHER" id="PTHR11017:SF560">
    <property type="entry name" value="RESISTANCE PROTEIN (TIR-NBS-LRR CLASS), PUTATIVE-RELATED"/>
    <property type="match status" value="1"/>
</dbReference>
<protein>
    <submittedName>
        <fullName evidence="2">Disease resistance protein TAO1-like</fullName>
    </submittedName>
</protein>
<dbReference type="GeneID" id="106774162"/>
<dbReference type="SUPFAM" id="SSF52058">
    <property type="entry name" value="L domain-like"/>
    <property type="match status" value="1"/>
</dbReference>
<dbReference type="InterPro" id="IPR044974">
    <property type="entry name" value="Disease_R_plants"/>
</dbReference>
<sequence length="158" mass="18458">MKRLRLLQLDDVKLIGDYGHIFKQLRWICWPGFPYKCIPKNFHLENVIAIDFKHSLLHLVWQGRVVLERLKFLNLSHSKYLIETPDFSGLPSLEQLILKDCPSLLQVHQSIADLSNIVLINLKDCTNLIYLPRKVYKLRSLKTLILSGCSKLRPLEKI</sequence>
<keyword evidence="1" id="KW-1185">Reference proteome</keyword>
<reference evidence="2" key="2">
    <citation type="submission" date="2025-08" db="UniProtKB">
        <authorList>
            <consortium name="RefSeq"/>
        </authorList>
    </citation>
    <scope>IDENTIFICATION</scope>
    <source>
        <tissue evidence="2">Leaf</tissue>
    </source>
</reference>
<dbReference type="PANTHER" id="PTHR11017">
    <property type="entry name" value="LEUCINE-RICH REPEAT-CONTAINING PROTEIN"/>
    <property type="match status" value="1"/>
</dbReference>
<dbReference type="Gene3D" id="3.80.10.10">
    <property type="entry name" value="Ribonuclease Inhibitor"/>
    <property type="match status" value="1"/>
</dbReference>
<proteinExistence type="predicted"/>
<accession>A0A3Q0FG94</accession>
<dbReference type="OrthoDB" id="1733683at2759"/>